<evidence type="ECO:0000256" key="1">
    <source>
        <dbReference type="SAM" id="Phobius"/>
    </source>
</evidence>
<keyword evidence="1" id="KW-1133">Transmembrane helix</keyword>
<keyword evidence="1" id="KW-0472">Membrane</keyword>
<feature type="transmembrane region" description="Helical" evidence="1">
    <location>
        <begin position="47"/>
        <end position="65"/>
    </location>
</feature>
<feature type="transmembrane region" description="Helical" evidence="1">
    <location>
        <begin position="86"/>
        <end position="112"/>
    </location>
</feature>
<gene>
    <name evidence="2" type="ORF">J2W68_002097</name>
</gene>
<comment type="caution">
    <text evidence="2">The sequence shown here is derived from an EMBL/GenBank/DDBJ whole genome shotgun (WGS) entry which is preliminary data.</text>
</comment>
<evidence type="ECO:0000313" key="2">
    <source>
        <dbReference type="EMBL" id="MDR7193363.1"/>
    </source>
</evidence>
<reference evidence="2 3" key="1">
    <citation type="submission" date="2023-07" db="EMBL/GenBank/DDBJ databases">
        <title>Sorghum-associated microbial communities from plants grown in Nebraska, USA.</title>
        <authorList>
            <person name="Schachtman D."/>
        </authorList>
    </citation>
    <scope>NUCLEOTIDE SEQUENCE [LARGE SCALE GENOMIC DNA]</scope>
    <source>
        <strain evidence="2 3">4099</strain>
    </source>
</reference>
<dbReference type="RefSeq" id="WP_310235482.1">
    <property type="nucleotide sequence ID" value="NZ_JAVDWO010000007.1"/>
</dbReference>
<keyword evidence="3" id="KW-1185">Reference proteome</keyword>
<sequence>MSYVKPSLYAAAAAMLAAVATHGKGFVESLHAAWLFLRLVSADMPLGLASFLLALGLSTLVVASLRTHVPHSARFPAHARTLGIEAFVLLVGIVTMYVQLPTLLGVLLGVVAGLGGPLMHRMVAAAAATLRGQASCKPPESP</sequence>
<protein>
    <submittedName>
        <fullName evidence="2">Uncharacterized protein</fullName>
    </submittedName>
</protein>
<evidence type="ECO:0000313" key="3">
    <source>
        <dbReference type="Proteomes" id="UP001256588"/>
    </source>
</evidence>
<name>A0ABU1XXP1_9GAMM</name>
<organism evidence="2 3">
    <name type="scientific">Luteimonas terrae</name>
    <dbReference type="NCBI Taxonomy" id="1530191"/>
    <lineage>
        <taxon>Bacteria</taxon>
        <taxon>Pseudomonadati</taxon>
        <taxon>Pseudomonadota</taxon>
        <taxon>Gammaproteobacteria</taxon>
        <taxon>Lysobacterales</taxon>
        <taxon>Lysobacteraceae</taxon>
        <taxon>Luteimonas</taxon>
    </lineage>
</organism>
<dbReference type="EMBL" id="JAVDWO010000007">
    <property type="protein sequence ID" value="MDR7193363.1"/>
    <property type="molecule type" value="Genomic_DNA"/>
</dbReference>
<accession>A0ABU1XXP1</accession>
<proteinExistence type="predicted"/>
<keyword evidence="1" id="KW-0812">Transmembrane</keyword>
<dbReference type="Proteomes" id="UP001256588">
    <property type="component" value="Unassembled WGS sequence"/>
</dbReference>